<organism evidence="10 11">
    <name type="scientific">Rhodocollybia butyracea</name>
    <dbReference type="NCBI Taxonomy" id="206335"/>
    <lineage>
        <taxon>Eukaryota</taxon>
        <taxon>Fungi</taxon>
        <taxon>Dikarya</taxon>
        <taxon>Basidiomycota</taxon>
        <taxon>Agaricomycotina</taxon>
        <taxon>Agaricomycetes</taxon>
        <taxon>Agaricomycetidae</taxon>
        <taxon>Agaricales</taxon>
        <taxon>Marasmiineae</taxon>
        <taxon>Omphalotaceae</taxon>
        <taxon>Rhodocollybia</taxon>
    </lineage>
</organism>
<evidence type="ECO:0000256" key="3">
    <source>
        <dbReference type="ARBA" id="ARBA00006256"/>
    </source>
</evidence>
<feature type="region of interest" description="Disordered" evidence="8">
    <location>
        <begin position="1"/>
        <end position="106"/>
    </location>
</feature>
<dbReference type="EMBL" id="JADNRY010000053">
    <property type="protein sequence ID" value="KAF9069215.1"/>
    <property type="molecule type" value="Genomic_DNA"/>
</dbReference>
<comment type="caution">
    <text evidence="10">The sequence shown here is derived from an EMBL/GenBank/DDBJ whole genome shotgun (WGS) entry which is preliminary data.</text>
</comment>
<dbReference type="Proteomes" id="UP000772434">
    <property type="component" value="Unassembled WGS sequence"/>
</dbReference>
<dbReference type="Pfam" id="PF14615">
    <property type="entry name" value="Rsa3"/>
    <property type="match status" value="1"/>
</dbReference>
<feature type="domain" description="Ribosome-assembly protein 3 C-terminal" evidence="9">
    <location>
        <begin position="126"/>
        <end position="171"/>
    </location>
</feature>
<comment type="function">
    <text evidence="1">Required for efficient biogenesis of the 60S ribosomal subunit.</text>
</comment>
<dbReference type="GO" id="GO:0000027">
    <property type="term" value="P:ribosomal large subunit assembly"/>
    <property type="evidence" value="ECO:0007669"/>
    <property type="project" value="TreeGrafter"/>
</dbReference>
<evidence type="ECO:0000313" key="11">
    <source>
        <dbReference type="Proteomes" id="UP000772434"/>
    </source>
</evidence>
<dbReference type="InterPro" id="IPR028217">
    <property type="entry name" value="Rsa3_C"/>
</dbReference>
<keyword evidence="6" id="KW-0539">Nucleus</keyword>
<dbReference type="GO" id="GO:0005730">
    <property type="term" value="C:nucleolus"/>
    <property type="evidence" value="ECO:0007669"/>
    <property type="project" value="UniProtKB-SubCell"/>
</dbReference>
<feature type="compositionally biased region" description="Basic residues" evidence="8">
    <location>
        <begin position="1"/>
        <end position="15"/>
    </location>
</feature>
<keyword evidence="11" id="KW-1185">Reference proteome</keyword>
<proteinExistence type="inferred from homology"/>
<dbReference type="AlphaFoldDB" id="A0A9P5PWC5"/>
<name>A0A9P5PWC5_9AGAR</name>
<keyword evidence="5" id="KW-0690">Ribosome biogenesis</keyword>
<evidence type="ECO:0000256" key="6">
    <source>
        <dbReference type="ARBA" id="ARBA00023242"/>
    </source>
</evidence>
<sequence length="188" mass="20465">MPARKRPNRKRKRRAVSLSSSSSSDDSSSDSDSAVVKRTLPVSTKADNSREEPESDSDSSSDSSSSSSDEEESHPSALIDPILPSEKQRSASPGPIPPSATRIPSFLPGKEAVDAKEADQALREKFTKFWMNNIVEGFKDELETIRKDPAFTTSKLSMLVDSLASGAEVFTSSHTRNEVNDMDIIMGE</sequence>
<dbReference type="OrthoDB" id="69550at2759"/>
<dbReference type="PANTHER" id="PTHR28127">
    <property type="entry name" value="RIBOSOME ASSEMBLY PROTEIN 3"/>
    <property type="match status" value="1"/>
</dbReference>
<keyword evidence="7" id="KW-0687">Ribonucleoprotein</keyword>
<evidence type="ECO:0000256" key="5">
    <source>
        <dbReference type="ARBA" id="ARBA00022517"/>
    </source>
</evidence>
<protein>
    <recommendedName>
        <fullName evidence="4">Ribosome assembly protein 3</fullName>
    </recommendedName>
</protein>
<dbReference type="PANTHER" id="PTHR28127:SF1">
    <property type="entry name" value="RIBOSOME ASSEMBLY PROTEIN 3"/>
    <property type="match status" value="1"/>
</dbReference>
<accession>A0A9P5PWC5</accession>
<evidence type="ECO:0000256" key="2">
    <source>
        <dbReference type="ARBA" id="ARBA00004604"/>
    </source>
</evidence>
<dbReference type="GO" id="GO:0030687">
    <property type="term" value="C:preribosome, large subunit precursor"/>
    <property type="evidence" value="ECO:0007669"/>
    <property type="project" value="TreeGrafter"/>
</dbReference>
<evidence type="ECO:0000313" key="10">
    <source>
        <dbReference type="EMBL" id="KAF9069215.1"/>
    </source>
</evidence>
<dbReference type="InterPro" id="IPR051898">
    <property type="entry name" value="Ribosome_Assembly_3"/>
</dbReference>
<evidence type="ECO:0000256" key="4">
    <source>
        <dbReference type="ARBA" id="ARBA00015339"/>
    </source>
</evidence>
<evidence type="ECO:0000256" key="1">
    <source>
        <dbReference type="ARBA" id="ARBA00003035"/>
    </source>
</evidence>
<evidence type="ECO:0000256" key="7">
    <source>
        <dbReference type="ARBA" id="ARBA00023274"/>
    </source>
</evidence>
<feature type="compositionally biased region" description="Low complexity" evidence="8">
    <location>
        <begin position="19"/>
        <end position="33"/>
    </location>
</feature>
<comment type="similarity">
    <text evidence="3">Belongs to the RSA3 family.</text>
</comment>
<reference evidence="10" key="1">
    <citation type="submission" date="2020-11" db="EMBL/GenBank/DDBJ databases">
        <authorList>
            <consortium name="DOE Joint Genome Institute"/>
            <person name="Ahrendt S."/>
            <person name="Riley R."/>
            <person name="Andreopoulos W."/>
            <person name="Labutti K."/>
            <person name="Pangilinan J."/>
            <person name="Ruiz-Duenas F.J."/>
            <person name="Barrasa J.M."/>
            <person name="Sanchez-Garcia M."/>
            <person name="Camarero S."/>
            <person name="Miyauchi S."/>
            <person name="Serrano A."/>
            <person name="Linde D."/>
            <person name="Babiker R."/>
            <person name="Drula E."/>
            <person name="Ayuso-Fernandez I."/>
            <person name="Pacheco R."/>
            <person name="Padilla G."/>
            <person name="Ferreira P."/>
            <person name="Barriuso J."/>
            <person name="Kellner H."/>
            <person name="Castanera R."/>
            <person name="Alfaro M."/>
            <person name="Ramirez L."/>
            <person name="Pisabarro A.G."/>
            <person name="Kuo A."/>
            <person name="Tritt A."/>
            <person name="Lipzen A."/>
            <person name="He G."/>
            <person name="Yan M."/>
            <person name="Ng V."/>
            <person name="Cullen D."/>
            <person name="Martin F."/>
            <person name="Rosso M.-N."/>
            <person name="Henrissat B."/>
            <person name="Hibbett D."/>
            <person name="Martinez A.T."/>
            <person name="Grigoriev I.V."/>
        </authorList>
    </citation>
    <scope>NUCLEOTIDE SEQUENCE</scope>
    <source>
        <strain evidence="10">AH 40177</strain>
    </source>
</reference>
<comment type="subcellular location">
    <subcellularLocation>
        <location evidence="2">Nucleus</location>
        <location evidence="2">Nucleolus</location>
    </subcellularLocation>
</comment>
<evidence type="ECO:0000256" key="8">
    <source>
        <dbReference type="SAM" id="MobiDB-lite"/>
    </source>
</evidence>
<evidence type="ECO:0000259" key="9">
    <source>
        <dbReference type="Pfam" id="PF14615"/>
    </source>
</evidence>
<gene>
    <name evidence="10" type="ORF">BDP27DRAFT_1447810</name>
</gene>